<evidence type="ECO:0008006" key="2">
    <source>
        <dbReference type="Google" id="ProtNLM"/>
    </source>
</evidence>
<dbReference type="AlphaFoldDB" id="A0A382WJF5"/>
<evidence type="ECO:0000313" key="1">
    <source>
        <dbReference type="EMBL" id="SVD58201.1"/>
    </source>
</evidence>
<name>A0A382WJF5_9ZZZZ</name>
<organism evidence="1">
    <name type="scientific">marine metagenome</name>
    <dbReference type="NCBI Taxonomy" id="408172"/>
    <lineage>
        <taxon>unclassified sequences</taxon>
        <taxon>metagenomes</taxon>
        <taxon>ecological metagenomes</taxon>
    </lineage>
</organism>
<gene>
    <name evidence="1" type="ORF">METZ01_LOCUS411055</name>
</gene>
<dbReference type="Pfam" id="PF13646">
    <property type="entry name" value="HEAT_2"/>
    <property type="match status" value="1"/>
</dbReference>
<dbReference type="Gene3D" id="1.25.10.10">
    <property type="entry name" value="Leucine-rich Repeat Variant"/>
    <property type="match status" value="1"/>
</dbReference>
<reference evidence="1" key="1">
    <citation type="submission" date="2018-05" db="EMBL/GenBank/DDBJ databases">
        <authorList>
            <person name="Lanie J.A."/>
            <person name="Ng W.-L."/>
            <person name="Kazmierczak K.M."/>
            <person name="Andrzejewski T.M."/>
            <person name="Davidsen T.M."/>
            <person name="Wayne K.J."/>
            <person name="Tettelin H."/>
            <person name="Glass J.I."/>
            <person name="Rusch D."/>
            <person name="Podicherti R."/>
            <person name="Tsui H.-C.T."/>
            <person name="Winkler M.E."/>
        </authorList>
    </citation>
    <scope>NUCLEOTIDE SEQUENCE</scope>
</reference>
<protein>
    <recommendedName>
        <fullName evidence="2">HEAT repeat domain-containing protein</fullName>
    </recommendedName>
</protein>
<dbReference type="EMBL" id="UINC01159873">
    <property type="protein sequence ID" value="SVD58201.1"/>
    <property type="molecule type" value="Genomic_DNA"/>
</dbReference>
<feature type="non-terminal residue" evidence="1">
    <location>
        <position position="277"/>
    </location>
</feature>
<dbReference type="InterPro" id="IPR016024">
    <property type="entry name" value="ARM-type_fold"/>
</dbReference>
<dbReference type="InterPro" id="IPR011989">
    <property type="entry name" value="ARM-like"/>
</dbReference>
<dbReference type="SUPFAM" id="SSF48371">
    <property type="entry name" value="ARM repeat"/>
    <property type="match status" value="1"/>
</dbReference>
<accession>A0A382WJF5</accession>
<sequence>AALTFLSFFATLFVHSSNGQEKAAPTALEIHRWTKQLADDDWIPQSVAMEHLGNWKIKQAVPEIRQIFEKGESSWLRGQAMLTLAKIQGEEMIPTAQRTTKEKDPVMRRAALQALDLVGGKTSAPVARELLKDPDMSVRATAAALYASQFPEEAWPTVERLTPSDKAEISSDLMRALALVGSEESFARLETLFHAPQGNKRRGRKVIQALAAADKEGIPLLVRLTVQYGLNQAEFQLGQKLLGRRDKADLHIPLKETLLAKETRFQASAASLMAKVC</sequence>
<proteinExistence type="predicted"/>
<feature type="non-terminal residue" evidence="1">
    <location>
        <position position="1"/>
    </location>
</feature>